<feature type="domain" description="DUF1540" evidence="1">
    <location>
        <begin position="65"/>
        <end position="97"/>
    </location>
</feature>
<dbReference type="EMBL" id="JBEZNA010000056">
    <property type="protein sequence ID" value="MEU9579798.1"/>
    <property type="molecule type" value="Genomic_DNA"/>
</dbReference>
<feature type="domain" description="DUF1540" evidence="1">
    <location>
        <begin position="15"/>
        <end position="46"/>
    </location>
</feature>
<name>A0ABV3EUQ8_9ACTN</name>
<dbReference type="InterPro" id="IPR011437">
    <property type="entry name" value="DUF1540"/>
</dbReference>
<evidence type="ECO:0000313" key="2">
    <source>
        <dbReference type="EMBL" id="MEU9579798.1"/>
    </source>
</evidence>
<accession>A0ABV3EUQ8</accession>
<sequence>MTAAPVMQLPVISECSAESCAYNSDHTCHAAAITVGDVSDPVCDTFLSADVRGGEPSVTGRVGACKMADCRHNSGLECHAPAIAVGSEQEQVDCLTYEPA</sequence>
<gene>
    <name evidence="2" type="ORF">AB0D95_21415</name>
</gene>
<dbReference type="RefSeq" id="WP_240957554.1">
    <property type="nucleotide sequence ID" value="NZ_JBEZNA010000056.1"/>
</dbReference>
<dbReference type="Pfam" id="PF07561">
    <property type="entry name" value="DUF1540"/>
    <property type="match status" value="2"/>
</dbReference>
<proteinExistence type="predicted"/>
<organism evidence="2 3">
    <name type="scientific">Streptomyces chilikensis</name>
    <dbReference type="NCBI Taxonomy" id="1194079"/>
    <lineage>
        <taxon>Bacteria</taxon>
        <taxon>Bacillati</taxon>
        <taxon>Actinomycetota</taxon>
        <taxon>Actinomycetes</taxon>
        <taxon>Kitasatosporales</taxon>
        <taxon>Streptomycetaceae</taxon>
        <taxon>Streptomyces</taxon>
    </lineage>
</organism>
<dbReference type="Proteomes" id="UP001551584">
    <property type="component" value="Unassembled WGS sequence"/>
</dbReference>
<evidence type="ECO:0000259" key="1">
    <source>
        <dbReference type="Pfam" id="PF07561"/>
    </source>
</evidence>
<comment type="caution">
    <text evidence="2">The sequence shown here is derived from an EMBL/GenBank/DDBJ whole genome shotgun (WGS) entry which is preliminary data.</text>
</comment>
<reference evidence="2 3" key="1">
    <citation type="submission" date="2024-06" db="EMBL/GenBank/DDBJ databases">
        <title>The Natural Products Discovery Center: Release of the First 8490 Sequenced Strains for Exploring Actinobacteria Biosynthetic Diversity.</title>
        <authorList>
            <person name="Kalkreuter E."/>
            <person name="Kautsar S.A."/>
            <person name="Yang D."/>
            <person name="Bader C.D."/>
            <person name="Teijaro C.N."/>
            <person name="Fluegel L."/>
            <person name="Davis C.M."/>
            <person name="Simpson J.R."/>
            <person name="Lauterbach L."/>
            <person name="Steele A.D."/>
            <person name="Gui C."/>
            <person name="Meng S."/>
            <person name="Li G."/>
            <person name="Viehrig K."/>
            <person name="Ye F."/>
            <person name="Su P."/>
            <person name="Kiefer A.F."/>
            <person name="Nichols A."/>
            <person name="Cepeda A.J."/>
            <person name="Yan W."/>
            <person name="Fan B."/>
            <person name="Jiang Y."/>
            <person name="Adhikari A."/>
            <person name="Zheng C.-J."/>
            <person name="Schuster L."/>
            <person name="Cowan T.M."/>
            <person name="Smanski M.J."/>
            <person name="Chevrette M.G."/>
            <person name="De Carvalho L.P.S."/>
            <person name="Shen B."/>
        </authorList>
    </citation>
    <scope>NUCLEOTIDE SEQUENCE [LARGE SCALE GENOMIC DNA]</scope>
    <source>
        <strain evidence="2 3">NPDC048117</strain>
    </source>
</reference>
<evidence type="ECO:0000313" key="3">
    <source>
        <dbReference type="Proteomes" id="UP001551584"/>
    </source>
</evidence>
<protein>
    <submittedName>
        <fullName evidence="2">DUF1540 domain-containing protein</fullName>
    </submittedName>
</protein>
<keyword evidence="3" id="KW-1185">Reference proteome</keyword>